<dbReference type="Gene3D" id="3.60.15.10">
    <property type="entry name" value="Ribonuclease Z/Hydroxyacylglutathione hydrolase-like"/>
    <property type="match status" value="1"/>
</dbReference>
<dbReference type="PANTHER" id="PTHR11203">
    <property type="entry name" value="CLEAVAGE AND POLYADENYLATION SPECIFICITY FACTOR FAMILY MEMBER"/>
    <property type="match status" value="1"/>
</dbReference>
<dbReference type="RefSeq" id="WP_204663821.1">
    <property type="nucleotide sequence ID" value="NZ_JAFBDT010000009.1"/>
</dbReference>
<keyword evidence="1" id="KW-0378">Hydrolase</keyword>
<protein>
    <submittedName>
        <fullName evidence="4">Metallo-beta-lactamase family protein</fullName>
    </submittedName>
</protein>
<evidence type="ECO:0000259" key="3">
    <source>
        <dbReference type="SMART" id="SM01027"/>
    </source>
</evidence>
<dbReference type="SUPFAM" id="SSF56281">
    <property type="entry name" value="Metallo-hydrolase/oxidoreductase"/>
    <property type="match status" value="1"/>
</dbReference>
<evidence type="ECO:0000313" key="5">
    <source>
        <dbReference type="Proteomes" id="UP000767854"/>
    </source>
</evidence>
<dbReference type="Proteomes" id="UP000767854">
    <property type="component" value="Unassembled WGS sequence"/>
</dbReference>
<dbReference type="Pfam" id="PF10996">
    <property type="entry name" value="Beta-Casp"/>
    <property type="match status" value="1"/>
</dbReference>
<dbReference type="InterPro" id="IPR001279">
    <property type="entry name" value="Metallo-B-lactamas"/>
</dbReference>
<dbReference type="EMBL" id="JAFBDT010000009">
    <property type="protein sequence ID" value="MBM7561886.1"/>
    <property type="molecule type" value="Genomic_DNA"/>
</dbReference>
<sequence>MQIQFLGAAGHVTGSMYLINTGTTKFLVDAGLFQGTADETKLNSETPDIDFSDLDALILTHAHIDHSGRIPWIVKQGFHGKVYCTHPTKSLCEILLRDSGKIQEAENEWENKKRKRAGLEPIDPLYTEDDAIIALQYFYPVNYSAQVQLSKDVGFEFGNAGHLLGSAFIKLYVKDENTIKTIAFSGDLGNGTSFLEENPDVIESADYLIMESTYGNRTHKNIELRGDRLIDVILSAYKSGGTTLIPSFAVGRTQEILFEIKHYIHTHDNEASERLKKIPIYLDSPLALDATEIYKSYSDKMSDLIQEYGTSPFSLETLTLVNSVEDSIKLNFNQSPKIIISASGMCEAGRIKHHLKHNLWKPNTHVAIVGYQAEDTLGRALLNGATEVVIYDQTIAVKANVHKIDGFSGHADATQLFNWVSHIKNLKKVCVVHGEPESSMIFAKKIETTLGIETHVAKLYETLDL</sequence>
<dbReference type="CDD" id="cd16295">
    <property type="entry name" value="TTHA0252-CPSF-like_MBL-fold"/>
    <property type="match status" value="1"/>
</dbReference>
<dbReference type="InterPro" id="IPR022712">
    <property type="entry name" value="Beta_Casp"/>
</dbReference>
<accession>A0ABS2MR86</accession>
<feature type="domain" description="Metallo-beta-lactamase" evidence="2">
    <location>
        <begin position="13"/>
        <end position="237"/>
    </location>
</feature>
<dbReference type="PANTHER" id="PTHR11203:SF37">
    <property type="entry name" value="INTEGRATOR COMPLEX SUBUNIT 11"/>
    <property type="match status" value="1"/>
</dbReference>
<evidence type="ECO:0000256" key="1">
    <source>
        <dbReference type="ARBA" id="ARBA00022801"/>
    </source>
</evidence>
<name>A0ABS2MR86_9FIRM</name>
<proteinExistence type="predicted"/>
<organism evidence="4 5">
    <name type="scientific">Fusibacter tunisiensis</name>
    <dbReference type="NCBI Taxonomy" id="1008308"/>
    <lineage>
        <taxon>Bacteria</taxon>
        <taxon>Bacillati</taxon>
        <taxon>Bacillota</taxon>
        <taxon>Clostridia</taxon>
        <taxon>Eubacteriales</taxon>
        <taxon>Eubacteriales Family XII. Incertae Sedis</taxon>
        <taxon>Fusibacter</taxon>
    </lineage>
</organism>
<reference evidence="4 5" key="1">
    <citation type="submission" date="2021-01" db="EMBL/GenBank/DDBJ databases">
        <title>Genomic Encyclopedia of Type Strains, Phase IV (KMG-IV): sequencing the most valuable type-strain genomes for metagenomic binning, comparative biology and taxonomic classification.</title>
        <authorList>
            <person name="Goeker M."/>
        </authorList>
    </citation>
    <scope>NUCLEOTIDE SEQUENCE [LARGE SCALE GENOMIC DNA]</scope>
    <source>
        <strain evidence="4 5">DSM 24436</strain>
    </source>
</reference>
<dbReference type="SMART" id="SM00849">
    <property type="entry name" value="Lactamase_B"/>
    <property type="match status" value="1"/>
</dbReference>
<dbReference type="InterPro" id="IPR036866">
    <property type="entry name" value="RibonucZ/Hydroxyglut_hydro"/>
</dbReference>
<evidence type="ECO:0000313" key="4">
    <source>
        <dbReference type="EMBL" id="MBM7561886.1"/>
    </source>
</evidence>
<comment type="caution">
    <text evidence="4">The sequence shown here is derived from an EMBL/GenBank/DDBJ whole genome shotgun (WGS) entry which is preliminary data.</text>
</comment>
<dbReference type="Gene3D" id="3.40.50.10890">
    <property type="match status" value="1"/>
</dbReference>
<evidence type="ECO:0000259" key="2">
    <source>
        <dbReference type="SMART" id="SM00849"/>
    </source>
</evidence>
<keyword evidence="5" id="KW-1185">Reference proteome</keyword>
<gene>
    <name evidence="4" type="ORF">JOC49_001427</name>
</gene>
<feature type="domain" description="Beta-Casp" evidence="3">
    <location>
        <begin position="253"/>
        <end position="381"/>
    </location>
</feature>
<dbReference type="Pfam" id="PF07521">
    <property type="entry name" value="RMMBL"/>
    <property type="match status" value="1"/>
</dbReference>
<dbReference type="Pfam" id="PF00753">
    <property type="entry name" value="Lactamase_B"/>
    <property type="match status" value="1"/>
</dbReference>
<dbReference type="InterPro" id="IPR050698">
    <property type="entry name" value="MBL"/>
</dbReference>
<dbReference type="SMART" id="SM01027">
    <property type="entry name" value="Beta-Casp"/>
    <property type="match status" value="1"/>
</dbReference>
<dbReference type="InterPro" id="IPR011108">
    <property type="entry name" value="RMMBL"/>
</dbReference>